<feature type="transmembrane region" description="Helical" evidence="1">
    <location>
        <begin position="12"/>
        <end position="32"/>
    </location>
</feature>
<accession>A0A5K8AC31</accession>
<keyword evidence="1" id="KW-0812">Transmembrane</keyword>
<keyword evidence="1" id="KW-1133">Transmembrane helix</keyword>
<sequence length="169" mass="18441">MNIVIKKKPHLTYTIKVAAVTLLVFAVVGLIVRFTRDADRESPGSGQSLGHILTASSSLLIPSIPLRVPTDGNEHQWTTALSETIRGKPEVSVQFGRADVLTENYAVEVDFLPKWKEGLGQALHYGDVTGLIPVLALIAREPPDEELLKQIERLCASKGVKVVLLVPEI</sequence>
<dbReference type="Proteomes" id="UP000422108">
    <property type="component" value="Chromosome"/>
</dbReference>
<proteinExistence type="predicted"/>
<dbReference type="RefSeq" id="WP_155311114.1">
    <property type="nucleotide sequence ID" value="NZ_AP021879.1"/>
</dbReference>
<name>A0A5K8AC31_9BACT</name>
<dbReference type="AlphaFoldDB" id="A0A5K8AC31"/>
<dbReference type="EMBL" id="AP021879">
    <property type="protein sequence ID" value="BBO90008.1"/>
    <property type="molecule type" value="Genomic_DNA"/>
</dbReference>
<keyword evidence="1" id="KW-0472">Membrane</keyword>
<protein>
    <submittedName>
        <fullName evidence="2">Uncharacterized protein</fullName>
    </submittedName>
</protein>
<gene>
    <name evidence="2" type="ORF">DSCOOX_31880</name>
</gene>
<keyword evidence="3" id="KW-1185">Reference proteome</keyword>
<evidence type="ECO:0000256" key="1">
    <source>
        <dbReference type="SAM" id="Phobius"/>
    </source>
</evidence>
<organism evidence="2 3">
    <name type="scientific">Desulfosarcina ovata subsp. ovata</name>
    <dbReference type="NCBI Taxonomy" id="2752305"/>
    <lineage>
        <taxon>Bacteria</taxon>
        <taxon>Pseudomonadati</taxon>
        <taxon>Thermodesulfobacteriota</taxon>
        <taxon>Desulfobacteria</taxon>
        <taxon>Desulfobacterales</taxon>
        <taxon>Desulfosarcinaceae</taxon>
        <taxon>Desulfosarcina</taxon>
    </lineage>
</organism>
<evidence type="ECO:0000313" key="2">
    <source>
        <dbReference type="EMBL" id="BBO90008.1"/>
    </source>
</evidence>
<reference evidence="2 3" key="1">
    <citation type="submission" date="2019-11" db="EMBL/GenBank/DDBJ databases">
        <title>Comparative genomics of hydrocarbon-degrading Desulfosarcina strains.</title>
        <authorList>
            <person name="Watanabe M."/>
            <person name="Kojima H."/>
            <person name="Fukui M."/>
        </authorList>
    </citation>
    <scope>NUCLEOTIDE SEQUENCE [LARGE SCALE GENOMIC DNA]</scope>
    <source>
        <strain evidence="3">oXyS1</strain>
    </source>
</reference>
<evidence type="ECO:0000313" key="3">
    <source>
        <dbReference type="Proteomes" id="UP000422108"/>
    </source>
</evidence>